<keyword evidence="4" id="KW-1185">Reference proteome</keyword>
<evidence type="ECO:0000256" key="1">
    <source>
        <dbReference type="ARBA" id="ARBA00023002"/>
    </source>
</evidence>
<dbReference type="SUPFAM" id="SSF51730">
    <property type="entry name" value="FAD-linked oxidoreductase"/>
    <property type="match status" value="1"/>
</dbReference>
<organism evidence="3 4">
    <name type="scientific">Marinactinospora thermotolerans DSM 45154</name>
    <dbReference type="NCBI Taxonomy" id="1122192"/>
    <lineage>
        <taxon>Bacteria</taxon>
        <taxon>Bacillati</taxon>
        <taxon>Actinomycetota</taxon>
        <taxon>Actinomycetes</taxon>
        <taxon>Streptosporangiales</taxon>
        <taxon>Nocardiopsidaceae</taxon>
        <taxon>Marinactinospora</taxon>
    </lineage>
</organism>
<dbReference type="GO" id="GO:0016491">
    <property type="term" value="F:oxidoreductase activity"/>
    <property type="evidence" value="ECO:0007669"/>
    <property type="project" value="UniProtKB-KW"/>
</dbReference>
<name>A0A1T4SSK6_9ACTN</name>
<reference evidence="3 4" key="1">
    <citation type="submission" date="2017-02" db="EMBL/GenBank/DDBJ databases">
        <authorList>
            <person name="Peterson S.W."/>
        </authorList>
    </citation>
    <scope>NUCLEOTIDE SEQUENCE [LARGE SCALE GENOMIC DNA]</scope>
    <source>
        <strain evidence="3 4">DSM 45154</strain>
    </source>
</reference>
<protein>
    <submittedName>
        <fullName evidence="3">L-proline dehydrogenase</fullName>
    </submittedName>
</protein>
<sequence length="294" mass="31096">MDIGPSPWRRDRHGPRPFPVGEGTEALVRAVRRLADQGLSASVEYHGEEVRHPEQVSAALHRYLRLLDRLAAEGLSAVTELSVHPTELGLYLGAEGEALAVASLARLCAGAERTGATVTVRAGTGGTDEAVSRLVAAVRTDHPRLGVEVWPRSRLTGEPPLRPGSRVRLCSGAPEGAPAATLLSRHEGDLAYVRALRRLIDSGAQLVVATHDPRLMAIAGALAALATEEIEYQVGRGARPRDIGEPGARVRVGLAYGPGHRGSPRRGPRPVSTPGGPPSARLGPGPLTWDPVER</sequence>
<proteinExistence type="predicted"/>
<dbReference type="Proteomes" id="UP000190637">
    <property type="component" value="Unassembled WGS sequence"/>
</dbReference>
<dbReference type="Gene3D" id="3.20.20.220">
    <property type="match status" value="1"/>
</dbReference>
<dbReference type="EMBL" id="FUWS01000011">
    <property type="protein sequence ID" value="SKA31225.1"/>
    <property type="molecule type" value="Genomic_DNA"/>
</dbReference>
<evidence type="ECO:0000256" key="2">
    <source>
        <dbReference type="SAM" id="MobiDB-lite"/>
    </source>
</evidence>
<feature type="region of interest" description="Disordered" evidence="2">
    <location>
        <begin position="1"/>
        <end position="22"/>
    </location>
</feature>
<dbReference type="STRING" id="1122192.SAMN02745673_03913"/>
<evidence type="ECO:0000313" key="3">
    <source>
        <dbReference type="EMBL" id="SKA31225.1"/>
    </source>
</evidence>
<dbReference type="AlphaFoldDB" id="A0A1T4SSK6"/>
<feature type="region of interest" description="Disordered" evidence="2">
    <location>
        <begin position="253"/>
        <end position="294"/>
    </location>
</feature>
<dbReference type="InterPro" id="IPR029041">
    <property type="entry name" value="FAD-linked_oxidoreductase-like"/>
</dbReference>
<evidence type="ECO:0000313" key="4">
    <source>
        <dbReference type="Proteomes" id="UP000190637"/>
    </source>
</evidence>
<dbReference type="RefSeq" id="WP_078763175.1">
    <property type="nucleotide sequence ID" value="NZ_FUWS01000011.1"/>
</dbReference>
<accession>A0A1T4SSK6</accession>
<gene>
    <name evidence="3" type="ORF">SAMN02745673_03913</name>
</gene>
<keyword evidence="1" id="KW-0560">Oxidoreductase</keyword>